<dbReference type="SUPFAM" id="SSF53335">
    <property type="entry name" value="S-adenosyl-L-methionine-dependent methyltransferases"/>
    <property type="match status" value="1"/>
</dbReference>
<protein>
    <recommendedName>
        <fullName evidence="2">Methyltransferase domain-containing protein</fullName>
    </recommendedName>
</protein>
<dbReference type="InterPro" id="IPR029063">
    <property type="entry name" value="SAM-dependent_MTases_sf"/>
</dbReference>
<reference evidence="1" key="1">
    <citation type="submission" date="2018-06" db="EMBL/GenBank/DDBJ databases">
        <authorList>
            <person name="Zhirakovskaya E."/>
        </authorList>
    </citation>
    <scope>NUCLEOTIDE SEQUENCE</scope>
</reference>
<sequence>GIQRAQDITLHFDDVITEDRNQLKYTRATLNQRMNRLETFSDGADERLDSFDKKFDTLSDQFTRLSTSITDLDKQGIFTRGKIEKLLRELKKGAPGELVQKAEEEIEKLKAHDYLLFENDHRGTREEIKQKAIYYAQLLKGKKNVVDIGCGRGELLELFSANKTDAIGIDINDEMIEECKSRGLKAIAGSAIEYLENQPDGSLGGVTAIQVIEHLPTDSITTFFSLVFDKLEPGGIVAAETINPTALATFCGAFYLDMTHQKPIHPLALKFMLERIGYSEVHIAYRNPFPEDIRLIPFGYDETIEGMGADFIIEYNRNIEKLNNVLFTHSDYAVIGVK</sequence>
<feature type="non-terminal residue" evidence="1">
    <location>
        <position position="1"/>
    </location>
</feature>
<dbReference type="Gene3D" id="1.20.1270.70">
    <property type="entry name" value="Designed single chain three-helix bundle"/>
    <property type="match status" value="1"/>
</dbReference>
<evidence type="ECO:0000313" key="1">
    <source>
        <dbReference type="EMBL" id="VAX19179.1"/>
    </source>
</evidence>
<accession>A0A3B1BMJ5</accession>
<dbReference type="EMBL" id="UOGB01000137">
    <property type="protein sequence ID" value="VAX19179.1"/>
    <property type="molecule type" value="Genomic_DNA"/>
</dbReference>
<dbReference type="CDD" id="cd02440">
    <property type="entry name" value="AdoMet_MTases"/>
    <property type="match status" value="1"/>
</dbReference>
<evidence type="ECO:0008006" key="2">
    <source>
        <dbReference type="Google" id="ProtNLM"/>
    </source>
</evidence>
<name>A0A3B1BMJ5_9ZZZZ</name>
<dbReference type="PANTHER" id="PTHR43861">
    <property type="entry name" value="TRANS-ACONITATE 2-METHYLTRANSFERASE-RELATED"/>
    <property type="match status" value="1"/>
</dbReference>
<dbReference type="Gene3D" id="3.40.50.150">
    <property type="entry name" value="Vaccinia Virus protein VP39"/>
    <property type="match status" value="1"/>
</dbReference>
<dbReference type="AlphaFoldDB" id="A0A3B1BMJ5"/>
<proteinExistence type="predicted"/>
<organism evidence="1">
    <name type="scientific">hydrothermal vent metagenome</name>
    <dbReference type="NCBI Taxonomy" id="652676"/>
    <lineage>
        <taxon>unclassified sequences</taxon>
        <taxon>metagenomes</taxon>
        <taxon>ecological metagenomes</taxon>
    </lineage>
</organism>
<gene>
    <name evidence="1" type="ORF">MNBD_NITROSPINAE03-456</name>
</gene>
<dbReference type="Pfam" id="PF13489">
    <property type="entry name" value="Methyltransf_23"/>
    <property type="match status" value="1"/>
</dbReference>